<dbReference type="SUPFAM" id="SSF55729">
    <property type="entry name" value="Acyl-CoA N-acyltransferases (Nat)"/>
    <property type="match status" value="1"/>
</dbReference>
<dbReference type="HAMAP" id="MF_01105">
    <property type="entry name" value="N_acetyl_glu_synth"/>
    <property type="match status" value="1"/>
</dbReference>
<evidence type="ECO:0000256" key="7">
    <source>
        <dbReference type="ARBA" id="ARBA00048372"/>
    </source>
</evidence>
<dbReference type="CDD" id="cd04301">
    <property type="entry name" value="NAT_SF"/>
    <property type="match status" value="1"/>
</dbReference>
<comment type="similarity">
    <text evidence="2 8">Belongs to the acetyltransferase family. ArgA subfamily.</text>
</comment>
<dbReference type="PROSITE" id="PS51186">
    <property type="entry name" value="GNAT"/>
    <property type="match status" value="1"/>
</dbReference>
<keyword evidence="5 8" id="KW-0808">Transferase</keyword>
<dbReference type="InterPro" id="IPR001048">
    <property type="entry name" value="Asp/Glu/Uridylate_kinase"/>
</dbReference>
<protein>
    <recommendedName>
        <fullName evidence="8">Amino-acid acetyltransferase</fullName>
        <ecNumber evidence="8">2.3.1.1</ecNumber>
    </recommendedName>
    <alternativeName>
        <fullName evidence="8">N-acetylglutamate synthase</fullName>
        <shortName evidence="8">AGS</shortName>
        <shortName evidence="8">NAGS</shortName>
    </alternativeName>
</protein>
<proteinExistence type="inferred from homology"/>
<dbReference type="PANTHER" id="PTHR30602:SF12">
    <property type="entry name" value="AMINO-ACID ACETYLTRANSFERASE NAGS1, CHLOROPLASTIC-RELATED"/>
    <property type="match status" value="1"/>
</dbReference>
<evidence type="ECO:0000256" key="5">
    <source>
        <dbReference type="ARBA" id="ARBA00022679"/>
    </source>
</evidence>
<dbReference type="Pfam" id="PF00583">
    <property type="entry name" value="Acetyltransf_1"/>
    <property type="match status" value="1"/>
</dbReference>
<dbReference type="UniPathway" id="UPA00068">
    <property type="reaction ID" value="UER00106"/>
</dbReference>
<comment type="pathway">
    <text evidence="1 8">Amino-acid biosynthesis; L-arginine biosynthesis; N(2)-acetyl-L-ornithine from L-glutamate: step 1/4.</text>
</comment>
<dbReference type="InterPro" id="IPR000182">
    <property type="entry name" value="GNAT_dom"/>
</dbReference>
<dbReference type="EMBL" id="MPNX01000022">
    <property type="protein sequence ID" value="OOY34105.1"/>
    <property type="molecule type" value="Genomic_DNA"/>
</dbReference>
<reference evidence="10 11" key="1">
    <citation type="submission" date="2016-11" db="EMBL/GenBank/DDBJ databases">
        <title>Mixed transmission modes and dynamic genome evolution in an obligate animal-bacterial symbiosis.</title>
        <authorList>
            <person name="Russell S.L."/>
            <person name="Corbett-Detig R.B."/>
            <person name="Cavanaugh C.M."/>
        </authorList>
    </citation>
    <scope>NUCLEOTIDE SEQUENCE [LARGE SCALE GENOMIC DNA]</scope>
    <source>
        <strain evidence="10">MA-KB16</strain>
    </source>
</reference>
<dbReference type="GO" id="GO:0004042">
    <property type="term" value="F:L-glutamate N-acetyltransferase activity"/>
    <property type="evidence" value="ECO:0007669"/>
    <property type="project" value="UniProtKB-UniRule"/>
</dbReference>
<gene>
    <name evidence="8" type="primary">argA</name>
    <name evidence="10" type="ORF">BOV88_11820</name>
</gene>
<evidence type="ECO:0000256" key="2">
    <source>
        <dbReference type="ARBA" id="ARBA00009145"/>
    </source>
</evidence>
<keyword evidence="8" id="KW-0963">Cytoplasm</keyword>
<organism evidence="10 11">
    <name type="scientific">Solemya velum gill symbiont</name>
    <dbReference type="NCBI Taxonomy" id="2340"/>
    <lineage>
        <taxon>Bacteria</taxon>
        <taxon>Pseudomonadati</taxon>
        <taxon>Pseudomonadota</taxon>
        <taxon>Gammaproteobacteria</taxon>
        <taxon>sulfur-oxidizing symbionts</taxon>
    </lineage>
</organism>
<sequence length="440" mass="48037">MGQSKQVTENFINWFRTASPYVHAHRGATLVLAFGGSAVADDAFPSLVHDIALLQGLGIRLVLVHGSRPQIEERLKQRKASMTYVNGLRVTDETAITCVKEAAGSVRVDVEALLSTASSNSPMAGVRIRVASGNFVTAKPIGVRDGTDYLFTGEVRRIDTDAITHQLDAGNIVLLPPLGYSSTGEVFNLSTADVAQSVAAAIGADKLILLGDDKPLKRAGKLLQHLTPTEVDQMLTRRKSLTNEQKQLLQTAASACRKGVKRAHLLSRTIDGVVLKELFTRDGAGTMISAKPFDTMRTARADDVVGILALIEPLEKQGALVRRSRELIENEVSYFSVIEREGVIIACAALYPYAKERMAEIACVAVHPEYRGAGFGETLLHELERKAEAANINRLFVLTTSSSHWFGDQGFKLSQVQSLPMAKRGLYNYRRNSRVLVKEL</sequence>
<evidence type="ECO:0000256" key="8">
    <source>
        <dbReference type="HAMAP-Rule" id="MF_01105"/>
    </source>
</evidence>
<dbReference type="Proteomes" id="UP000190962">
    <property type="component" value="Unassembled WGS sequence"/>
</dbReference>
<dbReference type="InterPro" id="IPR036393">
    <property type="entry name" value="AceGlu_kinase-like_sf"/>
</dbReference>
<dbReference type="AlphaFoldDB" id="A0A1T2DRX1"/>
<keyword evidence="6 8" id="KW-0012">Acyltransferase</keyword>
<dbReference type="Gene3D" id="3.40.1160.10">
    <property type="entry name" value="Acetylglutamate kinase-like"/>
    <property type="match status" value="1"/>
</dbReference>
<evidence type="ECO:0000256" key="6">
    <source>
        <dbReference type="ARBA" id="ARBA00023315"/>
    </source>
</evidence>
<evidence type="ECO:0000256" key="3">
    <source>
        <dbReference type="ARBA" id="ARBA00022571"/>
    </source>
</evidence>
<evidence type="ECO:0000259" key="9">
    <source>
        <dbReference type="PROSITE" id="PS51186"/>
    </source>
</evidence>
<dbReference type="GO" id="GO:0005737">
    <property type="term" value="C:cytoplasm"/>
    <property type="evidence" value="ECO:0007669"/>
    <property type="project" value="UniProtKB-SubCell"/>
</dbReference>
<accession>A0A1T2DRX1</accession>
<comment type="catalytic activity">
    <reaction evidence="7 8">
        <text>L-glutamate + acetyl-CoA = N-acetyl-L-glutamate + CoA + H(+)</text>
        <dbReference type="Rhea" id="RHEA:24292"/>
        <dbReference type="ChEBI" id="CHEBI:15378"/>
        <dbReference type="ChEBI" id="CHEBI:29985"/>
        <dbReference type="ChEBI" id="CHEBI:44337"/>
        <dbReference type="ChEBI" id="CHEBI:57287"/>
        <dbReference type="ChEBI" id="CHEBI:57288"/>
        <dbReference type="EC" id="2.3.1.1"/>
    </reaction>
</comment>
<comment type="miscellaneous">
    <text evidence="8">In bacteria which possess the bifunctional enzyme ornithine acetyltransferase/N-acetylglutamate synthase (ArgJ), ArgA fulfills an anaplerotic role.</text>
</comment>
<dbReference type="InterPro" id="IPR016181">
    <property type="entry name" value="Acyl_CoA_acyltransferase"/>
</dbReference>
<dbReference type="NCBIfam" id="NF003641">
    <property type="entry name" value="PRK05279.1"/>
    <property type="match status" value="1"/>
</dbReference>
<keyword evidence="4 8" id="KW-0028">Amino-acid biosynthesis</keyword>
<comment type="caution">
    <text evidence="10">The sequence shown here is derived from an EMBL/GenBank/DDBJ whole genome shotgun (WGS) entry which is preliminary data.</text>
</comment>
<dbReference type="NCBIfam" id="TIGR01890">
    <property type="entry name" value="N-Ac-Glu-synth"/>
    <property type="match status" value="1"/>
</dbReference>
<comment type="subcellular location">
    <subcellularLocation>
        <location evidence="8">Cytoplasm</location>
    </subcellularLocation>
</comment>
<evidence type="ECO:0000313" key="10">
    <source>
        <dbReference type="EMBL" id="OOY34105.1"/>
    </source>
</evidence>
<dbReference type="InterPro" id="IPR010167">
    <property type="entry name" value="NH2A_AcTrfase"/>
</dbReference>
<dbReference type="GO" id="GO:0006526">
    <property type="term" value="P:L-arginine biosynthetic process"/>
    <property type="evidence" value="ECO:0007669"/>
    <property type="project" value="UniProtKB-UniRule"/>
</dbReference>
<evidence type="ECO:0000256" key="1">
    <source>
        <dbReference type="ARBA" id="ARBA00004925"/>
    </source>
</evidence>
<dbReference type="PANTHER" id="PTHR30602">
    <property type="entry name" value="AMINO-ACID ACETYLTRANSFERASE"/>
    <property type="match status" value="1"/>
</dbReference>
<dbReference type="CDD" id="cd04237">
    <property type="entry name" value="AAK_NAGS-ABP"/>
    <property type="match status" value="1"/>
</dbReference>
<evidence type="ECO:0000313" key="11">
    <source>
        <dbReference type="Proteomes" id="UP000190962"/>
    </source>
</evidence>
<dbReference type="SUPFAM" id="SSF53633">
    <property type="entry name" value="Carbamate kinase-like"/>
    <property type="match status" value="1"/>
</dbReference>
<dbReference type="Gene3D" id="3.40.630.30">
    <property type="match status" value="1"/>
</dbReference>
<dbReference type="InterPro" id="IPR033719">
    <property type="entry name" value="NAGS_kin"/>
</dbReference>
<keyword evidence="3 8" id="KW-0055">Arginine biosynthesis</keyword>
<name>A0A1T2DRX1_SOVGS</name>
<dbReference type="EC" id="2.3.1.1" evidence="8"/>
<evidence type="ECO:0000256" key="4">
    <source>
        <dbReference type="ARBA" id="ARBA00022605"/>
    </source>
</evidence>
<dbReference type="Pfam" id="PF00696">
    <property type="entry name" value="AA_kinase"/>
    <property type="match status" value="1"/>
</dbReference>
<dbReference type="PIRSF" id="PIRSF000423">
    <property type="entry name" value="ArgA"/>
    <property type="match status" value="1"/>
</dbReference>
<feature type="domain" description="N-acetyltransferase" evidence="9">
    <location>
        <begin position="294"/>
        <end position="440"/>
    </location>
</feature>